<feature type="transmembrane region" description="Helical" evidence="1">
    <location>
        <begin position="76"/>
        <end position="98"/>
    </location>
</feature>
<dbReference type="Pfam" id="PF13858">
    <property type="entry name" value="DUF4199"/>
    <property type="match status" value="1"/>
</dbReference>
<evidence type="ECO:0000313" key="3">
    <source>
        <dbReference type="Proteomes" id="UP000198034"/>
    </source>
</evidence>
<sequence>MNEIIKKNGVQYGVVIGLISILTTLFIYLVNINLFTSGWVTFIKYGLYLIVIILLLRKSQKDFQTGITFKETFTTYFIAITVGILMGTFFEIILFNIIDPSLKESVKEILIKETGTMLQKFGTPRSVIKESIKQLENQDQFSVGNFFKGTIFTILISAIFGLILSAFFKTKSSNQL</sequence>
<accession>A0A246GBB4</accession>
<evidence type="ECO:0000256" key="1">
    <source>
        <dbReference type="SAM" id="Phobius"/>
    </source>
</evidence>
<organism evidence="2 3">
    <name type="scientific">Flavobacterium columnare</name>
    <dbReference type="NCBI Taxonomy" id="996"/>
    <lineage>
        <taxon>Bacteria</taxon>
        <taxon>Pseudomonadati</taxon>
        <taxon>Bacteroidota</taxon>
        <taxon>Flavobacteriia</taxon>
        <taxon>Flavobacteriales</taxon>
        <taxon>Flavobacteriaceae</taxon>
        <taxon>Flavobacterium</taxon>
    </lineage>
</organism>
<name>A0A246GBB4_9FLAO</name>
<keyword evidence="1" id="KW-1133">Transmembrane helix</keyword>
<feature type="transmembrane region" description="Helical" evidence="1">
    <location>
        <begin position="36"/>
        <end position="56"/>
    </location>
</feature>
<feature type="transmembrane region" description="Helical" evidence="1">
    <location>
        <begin position="146"/>
        <end position="168"/>
    </location>
</feature>
<dbReference type="Proteomes" id="UP000198034">
    <property type="component" value="Unassembled WGS sequence"/>
</dbReference>
<protein>
    <submittedName>
        <fullName evidence="2">DUF4199 domain-containing protein</fullName>
    </submittedName>
</protein>
<gene>
    <name evidence="2" type="ORF">BWK62_06700</name>
</gene>
<dbReference type="InterPro" id="IPR025250">
    <property type="entry name" value="DUF4199"/>
</dbReference>
<reference evidence="2 3" key="1">
    <citation type="journal article" date="2017" name="Infect. Genet. Evol.">
        <title>Comparative genome analysis of fish pathogen Flavobacterium columnare reveals extensive sequence diversity within the species.</title>
        <authorList>
            <person name="Kayansamruaj P."/>
            <person name="Dong H.T."/>
            <person name="Hirono I."/>
            <person name="Kondo H."/>
            <person name="Senapin S."/>
            <person name="Rodkhum C."/>
        </authorList>
    </citation>
    <scope>NUCLEOTIDE SEQUENCE [LARGE SCALE GENOMIC DNA]</scope>
    <source>
        <strain evidence="2 3">1214</strain>
    </source>
</reference>
<feature type="transmembrane region" description="Helical" evidence="1">
    <location>
        <begin position="12"/>
        <end position="30"/>
    </location>
</feature>
<keyword evidence="1" id="KW-0472">Membrane</keyword>
<proteinExistence type="predicted"/>
<comment type="caution">
    <text evidence="2">The sequence shown here is derived from an EMBL/GenBank/DDBJ whole genome shotgun (WGS) entry which is preliminary data.</text>
</comment>
<dbReference type="EMBL" id="MTCY01000014">
    <property type="protein sequence ID" value="OWP77838.1"/>
    <property type="molecule type" value="Genomic_DNA"/>
</dbReference>
<dbReference type="AlphaFoldDB" id="A0A246GBB4"/>
<keyword evidence="1" id="KW-0812">Transmembrane</keyword>
<evidence type="ECO:0000313" key="2">
    <source>
        <dbReference type="EMBL" id="OWP77838.1"/>
    </source>
</evidence>